<gene>
    <name evidence="1" type="ORF">GCM10007160_39050</name>
</gene>
<name>A0ABQ2ZAM5_9GAMM</name>
<proteinExistence type="predicted"/>
<sequence length="114" mass="12255">MYKSVPILVFLFLMGCATGSVRMIGDVATYKSGNCEVKVYQTRSKALESGMEKEICVVEGSSAFSFDHSINGAIKNNIGKICGCGVENAYVESAHTESHMGLKGVSYINLVGFE</sequence>
<keyword evidence="2" id="KW-1185">Reference proteome</keyword>
<dbReference type="RefSeq" id="WP_189472248.1">
    <property type="nucleotide sequence ID" value="NZ_BMXS01000029.1"/>
</dbReference>
<reference evidence="2" key="1">
    <citation type="journal article" date="2019" name="Int. J. Syst. Evol. Microbiol.">
        <title>The Global Catalogue of Microorganisms (GCM) 10K type strain sequencing project: providing services to taxonomists for standard genome sequencing and annotation.</title>
        <authorList>
            <consortium name="The Broad Institute Genomics Platform"/>
            <consortium name="The Broad Institute Genome Sequencing Center for Infectious Disease"/>
            <person name="Wu L."/>
            <person name="Ma J."/>
        </authorList>
    </citation>
    <scope>NUCLEOTIDE SEQUENCE [LARGE SCALE GENOMIC DNA]</scope>
    <source>
        <strain evidence="2">KCTC 22228</strain>
    </source>
</reference>
<protein>
    <recommendedName>
        <fullName evidence="3">Lipoprotein</fullName>
    </recommendedName>
</protein>
<dbReference type="Proteomes" id="UP000653056">
    <property type="component" value="Unassembled WGS sequence"/>
</dbReference>
<organism evidence="1 2">
    <name type="scientific">Litchfieldella qijiaojingensis</name>
    <dbReference type="NCBI Taxonomy" id="980347"/>
    <lineage>
        <taxon>Bacteria</taxon>
        <taxon>Pseudomonadati</taxon>
        <taxon>Pseudomonadota</taxon>
        <taxon>Gammaproteobacteria</taxon>
        <taxon>Oceanospirillales</taxon>
        <taxon>Halomonadaceae</taxon>
        <taxon>Litchfieldella</taxon>
    </lineage>
</organism>
<evidence type="ECO:0000313" key="1">
    <source>
        <dbReference type="EMBL" id="GGY07828.1"/>
    </source>
</evidence>
<evidence type="ECO:0008006" key="3">
    <source>
        <dbReference type="Google" id="ProtNLM"/>
    </source>
</evidence>
<dbReference type="EMBL" id="BMXS01000029">
    <property type="protein sequence ID" value="GGY07828.1"/>
    <property type="molecule type" value="Genomic_DNA"/>
</dbReference>
<accession>A0ABQ2ZAM5</accession>
<evidence type="ECO:0000313" key="2">
    <source>
        <dbReference type="Proteomes" id="UP000653056"/>
    </source>
</evidence>
<dbReference type="PROSITE" id="PS51257">
    <property type="entry name" value="PROKAR_LIPOPROTEIN"/>
    <property type="match status" value="1"/>
</dbReference>
<comment type="caution">
    <text evidence="1">The sequence shown here is derived from an EMBL/GenBank/DDBJ whole genome shotgun (WGS) entry which is preliminary data.</text>
</comment>